<protein>
    <submittedName>
        <fullName evidence="2">Uncharacterized protein</fullName>
    </submittedName>
</protein>
<feature type="non-terminal residue" evidence="2">
    <location>
        <position position="1"/>
    </location>
</feature>
<feature type="compositionally biased region" description="Basic and acidic residues" evidence="1">
    <location>
        <begin position="9"/>
        <end position="22"/>
    </location>
</feature>
<sequence>GQRTGTCVQREEHRRVSRERRTDRRLRRRSGTAAHHHRGEVGTAAHQPDDVPRRCPRPGPGLRVRLRGRRRLPPGMVPQHRRPPGGPRRGDRAGRHDRGRRGAAGPAARAGLRPAGQTIPRLRRLPGQNHAPDTRRRTQRSPRNRGTPASATKGARARPCASRSSARTDRPARSRTRTARSRGDGVLDPWGAGLLAGL</sequence>
<feature type="region of interest" description="Disordered" evidence="1">
    <location>
        <begin position="1"/>
        <end position="198"/>
    </location>
</feature>
<accession>A0A6J4QMA4</accession>
<proteinExistence type="predicted"/>
<name>A0A6J4QMA4_9ACTN</name>
<feature type="compositionally biased region" description="Basic residues" evidence="1">
    <location>
        <begin position="23"/>
        <end position="38"/>
    </location>
</feature>
<feature type="compositionally biased region" description="Low complexity" evidence="1">
    <location>
        <begin position="103"/>
        <end position="116"/>
    </location>
</feature>
<evidence type="ECO:0000256" key="1">
    <source>
        <dbReference type="SAM" id="MobiDB-lite"/>
    </source>
</evidence>
<gene>
    <name evidence="2" type="ORF">AVDCRST_MAG02-38</name>
</gene>
<organism evidence="2">
    <name type="scientific">uncultured Rubrobacteraceae bacterium</name>
    <dbReference type="NCBI Taxonomy" id="349277"/>
    <lineage>
        <taxon>Bacteria</taxon>
        <taxon>Bacillati</taxon>
        <taxon>Actinomycetota</taxon>
        <taxon>Rubrobacteria</taxon>
        <taxon>Rubrobacterales</taxon>
        <taxon>Rubrobacteraceae</taxon>
        <taxon>environmental samples</taxon>
    </lineage>
</organism>
<dbReference type="EMBL" id="CADCVH010000004">
    <property type="protein sequence ID" value="CAA9443992.1"/>
    <property type="molecule type" value="Genomic_DNA"/>
</dbReference>
<feature type="non-terminal residue" evidence="2">
    <location>
        <position position="198"/>
    </location>
</feature>
<dbReference type="AlphaFoldDB" id="A0A6J4QMA4"/>
<reference evidence="2" key="1">
    <citation type="submission" date="2020-02" db="EMBL/GenBank/DDBJ databases">
        <authorList>
            <person name="Meier V. D."/>
        </authorList>
    </citation>
    <scope>NUCLEOTIDE SEQUENCE</scope>
    <source>
        <strain evidence="2">AVDCRST_MAG02</strain>
    </source>
</reference>
<evidence type="ECO:0000313" key="2">
    <source>
        <dbReference type="EMBL" id="CAA9443992.1"/>
    </source>
</evidence>